<dbReference type="Pfam" id="PF01590">
    <property type="entry name" value="GAF"/>
    <property type="match status" value="1"/>
</dbReference>
<keyword evidence="3" id="KW-1185">Reference proteome</keyword>
<dbReference type="EMBL" id="BSBI01000004">
    <property type="protein sequence ID" value="GLF95174.1"/>
    <property type="molecule type" value="Genomic_DNA"/>
</dbReference>
<organism evidence="2 3">
    <name type="scientific">Streptomyces yaizuensis</name>
    <dbReference type="NCBI Taxonomy" id="2989713"/>
    <lineage>
        <taxon>Bacteria</taxon>
        <taxon>Bacillati</taxon>
        <taxon>Actinomycetota</taxon>
        <taxon>Actinomycetes</taxon>
        <taxon>Kitasatosporales</taxon>
        <taxon>Streptomycetaceae</taxon>
        <taxon>Streptomyces</taxon>
    </lineage>
</organism>
<sequence>MNLIGTHQHFTGLSQPAGSTMGRTMGLREGFCPLVADRRRPMALPGVCAAPRLVSNIAVSAFGVRAYTGAPVIDPETHLVLGTVCGIDPEPRPGDAHRMLATSKDLACELHSLLRHRTT</sequence>
<proteinExistence type="predicted"/>
<dbReference type="SUPFAM" id="SSF55781">
    <property type="entry name" value="GAF domain-like"/>
    <property type="match status" value="1"/>
</dbReference>
<gene>
    <name evidence="2" type="ORF">SYYSPA8_12775</name>
</gene>
<evidence type="ECO:0000313" key="2">
    <source>
        <dbReference type="EMBL" id="GLF95174.1"/>
    </source>
</evidence>
<protein>
    <recommendedName>
        <fullName evidence="1">GAF domain-containing protein</fullName>
    </recommendedName>
</protein>
<comment type="caution">
    <text evidence="2">The sequence shown here is derived from an EMBL/GenBank/DDBJ whole genome shotgun (WGS) entry which is preliminary data.</text>
</comment>
<dbReference type="InterPro" id="IPR003018">
    <property type="entry name" value="GAF"/>
</dbReference>
<accession>A0ABQ5NXR8</accession>
<name>A0ABQ5NXR8_9ACTN</name>
<reference evidence="2 3" key="1">
    <citation type="submission" date="2022-10" db="EMBL/GenBank/DDBJ databases">
        <title>Draft genome sequence of Streptomyces sp. YSPA8.</title>
        <authorList>
            <person name="Moriuchi R."/>
            <person name="Dohra H."/>
            <person name="Yamamura H."/>
            <person name="Kodani S."/>
        </authorList>
    </citation>
    <scope>NUCLEOTIDE SEQUENCE [LARGE SCALE GENOMIC DNA]</scope>
    <source>
        <strain evidence="2 3">YSPA8</strain>
    </source>
</reference>
<dbReference type="Proteomes" id="UP001291653">
    <property type="component" value="Unassembled WGS sequence"/>
</dbReference>
<evidence type="ECO:0000259" key="1">
    <source>
        <dbReference type="Pfam" id="PF01590"/>
    </source>
</evidence>
<evidence type="ECO:0000313" key="3">
    <source>
        <dbReference type="Proteomes" id="UP001291653"/>
    </source>
</evidence>
<feature type="domain" description="GAF" evidence="1">
    <location>
        <begin position="18"/>
        <end position="93"/>
    </location>
</feature>